<dbReference type="InterPro" id="IPR001680">
    <property type="entry name" value="WD40_rpt"/>
</dbReference>
<name>A0A0C9VT44_SPHS4</name>
<organism evidence="1 2">
    <name type="scientific">Sphaerobolus stellatus (strain SS14)</name>
    <dbReference type="NCBI Taxonomy" id="990650"/>
    <lineage>
        <taxon>Eukaryota</taxon>
        <taxon>Fungi</taxon>
        <taxon>Dikarya</taxon>
        <taxon>Basidiomycota</taxon>
        <taxon>Agaricomycotina</taxon>
        <taxon>Agaricomycetes</taxon>
        <taxon>Phallomycetidae</taxon>
        <taxon>Geastrales</taxon>
        <taxon>Sphaerobolaceae</taxon>
        <taxon>Sphaerobolus</taxon>
    </lineage>
</organism>
<dbReference type="InterPro" id="IPR042453">
    <property type="entry name" value="WDR53"/>
</dbReference>
<dbReference type="Proteomes" id="UP000054279">
    <property type="component" value="Unassembled WGS sequence"/>
</dbReference>
<keyword evidence="2" id="KW-1185">Reference proteome</keyword>
<reference evidence="1 2" key="1">
    <citation type="submission" date="2014-06" db="EMBL/GenBank/DDBJ databases">
        <title>Evolutionary Origins and Diversification of the Mycorrhizal Mutualists.</title>
        <authorList>
            <consortium name="DOE Joint Genome Institute"/>
            <consortium name="Mycorrhizal Genomics Consortium"/>
            <person name="Kohler A."/>
            <person name="Kuo A."/>
            <person name="Nagy L.G."/>
            <person name="Floudas D."/>
            <person name="Copeland A."/>
            <person name="Barry K.W."/>
            <person name="Cichocki N."/>
            <person name="Veneault-Fourrey C."/>
            <person name="LaButti K."/>
            <person name="Lindquist E.A."/>
            <person name="Lipzen A."/>
            <person name="Lundell T."/>
            <person name="Morin E."/>
            <person name="Murat C."/>
            <person name="Riley R."/>
            <person name="Ohm R."/>
            <person name="Sun H."/>
            <person name="Tunlid A."/>
            <person name="Henrissat B."/>
            <person name="Grigoriev I.V."/>
            <person name="Hibbett D.S."/>
            <person name="Martin F."/>
        </authorList>
    </citation>
    <scope>NUCLEOTIDE SEQUENCE [LARGE SCALE GENOMIC DNA]</scope>
    <source>
        <strain evidence="1 2">SS14</strain>
    </source>
</reference>
<dbReference type="HOGENOM" id="CLU_066072_0_0_1"/>
<proteinExistence type="predicted"/>
<dbReference type="PANTHER" id="PTHR44666:SF1">
    <property type="entry name" value="WD REPEAT-CONTAINING PROTEIN 53"/>
    <property type="match status" value="1"/>
</dbReference>
<evidence type="ECO:0000313" key="2">
    <source>
        <dbReference type="Proteomes" id="UP000054279"/>
    </source>
</evidence>
<dbReference type="PANTHER" id="PTHR44666">
    <property type="entry name" value="WD REPEAT-CONTAINING PROTEIN 53"/>
    <property type="match status" value="1"/>
</dbReference>
<dbReference type="OrthoDB" id="2161379at2759"/>
<sequence length="368" mass="39679">MTGLVPAPAQIRLPSPVSATAFSESGLLAIATEDGTLRLYQAPYTKVWKAIKDLGAEISSIVFPASAGEDASVWVACEQQVFCFDIKNSGMITAKKDALTELRLTEEEDDVINQIAINFSQLAYTLDSGAVGVLDLQNLEKRVMKTRHSNLCTSISFIPDRPREIVSAGYDYTLLHFDFPLGSLLSSFQISAPEPSSQVSLSPPFIQSLSLSANGLVACGLADGRIWFGSGGEKATTTDKNSSSRKKKRRKWEGLRSNDGNYFNVAEGPIVGIAFVTPDRLIALTLLGTLSLYEIKDGAISRKISTVESPGLAKANALAVSQTHTVVGGLDSEKKGLFLLWEYASLQENGDGEHKEIVDDISKLSVEV</sequence>
<dbReference type="InterPro" id="IPR036322">
    <property type="entry name" value="WD40_repeat_dom_sf"/>
</dbReference>
<dbReference type="Gene3D" id="2.130.10.10">
    <property type="entry name" value="YVTN repeat-like/Quinoprotein amine dehydrogenase"/>
    <property type="match status" value="1"/>
</dbReference>
<accession>A0A0C9VT44</accession>
<gene>
    <name evidence="1" type="ORF">M422DRAFT_229718</name>
</gene>
<dbReference type="InterPro" id="IPR015943">
    <property type="entry name" value="WD40/YVTN_repeat-like_dom_sf"/>
</dbReference>
<evidence type="ECO:0008006" key="3">
    <source>
        <dbReference type="Google" id="ProtNLM"/>
    </source>
</evidence>
<evidence type="ECO:0000313" key="1">
    <source>
        <dbReference type="EMBL" id="KIJ41256.1"/>
    </source>
</evidence>
<protein>
    <recommendedName>
        <fullName evidence="3">WD40 repeat-like protein</fullName>
    </recommendedName>
</protein>
<dbReference type="SMART" id="SM00320">
    <property type="entry name" value="WD40"/>
    <property type="match status" value="2"/>
</dbReference>
<dbReference type="SUPFAM" id="SSF50978">
    <property type="entry name" value="WD40 repeat-like"/>
    <property type="match status" value="1"/>
</dbReference>
<dbReference type="AlphaFoldDB" id="A0A0C9VT44"/>
<dbReference type="EMBL" id="KN837138">
    <property type="protein sequence ID" value="KIJ41256.1"/>
    <property type="molecule type" value="Genomic_DNA"/>
</dbReference>